<dbReference type="Proteomes" id="UP001257948">
    <property type="component" value="Unassembled WGS sequence"/>
</dbReference>
<evidence type="ECO:0000313" key="2">
    <source>
        <dbReference type="EMBL" id="MDT7847244.1"/>
    </source>
</evidence>
<gene>
    <name evidence="2" type="ORF">RQC66_41630</name>
</gene>
<proteinExistence type="predicted"/>
<reference evidence="3" key="1">
    <citation type="submission" date="2023-07" db="EMBL/GenBank/DDBJ databases">
        <title>Draft genome sequence of the endophytic actinobacterium Streptomyces justiciae WPN32, a potential antibiotic producer.</title>
        <authorList>
            <person name="Yasawong M."/>
            <person name="Pana W."/>
            <person name="Ganta P."/>
            <person name="Santapan N."/>
            <person name="Songngamsuk T."/>
            <person name="Phatcharaharikarn M."/>
            <person name="Kerdtoob S."/>
            <person name="Nantapong N."/>
        </authorList>
    </citation>
    <scope>NUCLEOTIDE SEQUENCE [LARGE SCALE GENOMIC DNA]</scope>
    <source>
        <strain evidence="3">WPN32</strain>
    </source>
</reference>
<feature type="compositionally biased region" description="Low complexity" evidence="1">
    <location>
        <begin position="29"/>
        <end position="43"/>
    </location>
</feature>
<accession>A0ABU3M6V9</accession>
<dbReference type="EMBL" id="JAVTLL010000045">
    <property type="protein sequence ID" value="MDT7847244.1"/>
    <property type="molecule type" value="Genomic_DNA"/>
</dbReference>
<evidence type="ECO:0000256" key="1">
    <source>
        <dbReference type="SAM" id="MobiDB-lite"/>
    </source>
</evidence>
<sequence>MSAPATPRIPTPGDLARRPALAVTPRVQASPAPRPEASASAVARLAGPGQVRPGEVFRQMFQQGMRISRMQPHARLVGLTLLAYANYKTGLLNKYEPNSKELSYATGLTEAQALVQLEVLAQRGWLTYRTLSRGPRQGREVMQLCVPALVLEQLRRRRAAGTPTTAP</sequence>
<evidence type="ECO:0008006" key="4">
    <source>
        <dbReference type="Google" id="ProtNLM"/>
    </source>
</evidence>
<dbReference type="RefSeq" id="WP_314207441.1">
    <property type="nucleotide sequence ID" value="NZ_JAVTLL010000045.1"/>
</dbReference>
<organism evidence="2 3">
    <name type="scientific">Streptomyces justiciae</name>
    <dbReference type="NCBI Taxonomy" id="2780140"/>
    <lineage>
        <taxon>Bacteria</taxon>
        <taxon>Bacillati</taxon>
        <taxon>Actinomycetota</taxon>
        <taxon>Actinomycetes</taxon>
        <taxon>Kitasatosporales</taxon>
        <taxon>Streptomycetaceae</taxon>
        <taxon>Streptomyces</taxon>
    </lineage>
</organism>
<feature type="region of interest" description="Disordered" evidence="1">
    <location>
        <begin position="1"/>
        <end position="43"/>
    </location>
</feature>
<name>A0ABU3M6V9_9ACTN</name>
<evidence type="ECO:0000313" key="3">
    <source>
        <dbReference type="Proteomes" id="UP001257948"/>
    </source>
</evidence>
<keyword evidence="3" id="KW-1185">Reference proteome</keyword>
<protein>
    <recommendedName>
        <fullName evidence="4">Helix-turn-helix domain-containing protein</fullName>
    </recommendedName>
</protein>
<comment type="caution">
    <text evidence="2">The sequence shown here is derived from an EMBL/GenBank/DDBJ whole genome shotgun (WGS) entry which is preliminary data.</text>
</comment>